<dbReference type="EMBL" id="MN512538">
    <property type="protein sequence ID" value="QGF21022.1"/>
    <property type="molecule type" value="Genomic_DNA"/>
</dbReference>
<protein>
    <recommendedName>
        <fullName evidence="4">DUF669 domain-containing protein</fullName>
    </recommendedName>
</protein>
<dbReference type="RefSeq" id="YP_010649730.1">
    <property type="nucleotide sequence ID" value="NC_070772.1"/>
</dbReference>
<dbReference type="Proteomes" id="UP000500903">
    <property type="component" value="Segment"/>
</dbReference>
<accession>A0A6B7SEE5</accession>
<keyword evidence="3" id="KW-1185">Reference proteome</keyword>
<evidence type="ECO:0000313" key="2">
    <source>
        <dbReference type="EMBL" id="QGF21022.1"/>
    </source>
</evidence>
<feature type="region of interest" description="Disordered" evidence="1">
    <location>
        <begin position="155"/>
        <end position="198"/>
    </location>
</feature>
<feature type="compositionally biased region" description="Low complexity" evidence="1">
    <location>
        <begin position="180"/>
        <end position="198"/>
    </location>
</feature>
<organism evidence="2 3">
    <name type="scientific">Vibrio phage Seahorse</name>
    <dbReference type="NCBI Taxonomy" id="2662136"/>
    <lineage>
        <taxon>Viruses</taxon>
        <taxon>Duplodnaviria</taxon>
        <taxon>Heunggongvirae</taxon>
        <taxon>Uroviricota</taxon>
        <taxon>Caudoviricetes</taxon>
        <taxon>Seahorsevirus</taxon>
        <taxon>Seahorsevirus seahorse</taxon>
    </lineage>
</organism>
<name>A0A6B7SEE5_9CAUD</name>
<evidence type="ECO:0000256" key="1">
    <source>
        <dbReference type="SAM" id="MobiDB-lite"/>
    </source>
</evidence>
<proteinExistence type="predicted"/>
<sequence>MNMDGYSMNNFMTFDKEAAQKAGGGDFVNESGCYVGEIQAKAITAGSGSKGVEFSMKTNEGLSANYINIYFEKANGDRINGGYNHLQSIMGLLQIGQLAMPVDDGQGNYWIKEFCGKQIGLALQKRLYTKSDSSDGYDFQLRAIFDGKTLQTYKEKTNGEPAKKIPMLDETMKDIDERNQGNSQGNYNSQPSGDNFDF</sequence>
<evidence type="ECO:0008006" key="4">
    <source>
        <dbReference type="Google" id="ProtNLM"/>
    </source>
</evidence>
<dbReference type="GeneID" id="77925290"/>
<dbReference type="KEGG" id="vg:77925290"/>
<evidence type="ECO:0000313" key="3">
    <source>
        <dbReference type="Proteomes" id="UP000500903"/>
    </source>
</evidence>
<reference evidence="2 3" key="1">
    <citation type="journal article" date="2020" name="Sci. Rep.">
        <title>A novel vibriophage exhibits inhibitory activity against host protein synthesis machinery.</title>
        <authorList>
            <person name="Thammatinna K."/>
            <person name="Egan M.E."/>
            <person name="Htoo H.H."/>
            <person name="Khanna K."/>
            <person name="Sugie J."/>
            <person name="Nideffer J.F."/>
            <person name="Villa E."/>
            <person name="Tassanakajon A."/>
            <person name="Pogliano J."/>
            <person name="Nonejuie P."/>
            <person name="Chaikeeratisak V."/>
        </authorList>
    </citation>
    <scope>NUCLEOTIDE SEQUENCE [LARGE SCALE GENOMIC DNA]</scope>
</reference>
<feature type="compositionally biased region" description="Basic and acidic residues" evidence="1">
    <location>
        <begin position="155"/>
        <end position="179"/>
    </location>
</feature>